<reference evidence="9 10" key="1">
    <citation type="submission" date="2020-08" db="EMBL/GenBank/DDBJ databases">
        <title>Genomic Encyclopedia of Type Strains, Phase III (KMG-III): the genomes of soil and plant-associated and newly described type strains.</title>
        <authorList>
            <person name="Whitman W."/>
        </authorList>
    </citation>
    <scope>NUCLEOTIDE SEQUENCE [LARGE SCALE GENOMIC DNA]</scope>
    <source>
        <strain evidence="9 10">CECT 5831</strain>
    </source>
</reference>
<keyword evidence="3" id="KW-0597">Phosphoprotein</keyword>
<keyword evidence="7" id="KW-0812">Transmembrane</keyword>
<dbReference type="RefSeq" id="WP_183581174.1">
    <property type="nucleotide sequence ID" value="NZ_JACHXJ010000001.1"/>
</dbReference>
<comment type="caution">
    <text evidence="9">The sequence shown here is derived from an EMBL/GenBank/DDBJ whole genome shotgun (WGS) entry which is preliminary data.</text>
</comment>
<keyword evidence="6 7" id="KW-0472">Membrane</keyword>
<dbReference type="AlphaFoldDB" id="A0A839TJQ3"/>
<evidence type="ECO:0000313" key="9">
    <source>
        <dbReference type="EMBL" id="MBB3127035.1"/>
    </source>
</evidence>
<feature type="transmembrane region" description="Helical" evidence="7">
    <location>
        <begin position="296"/>
        <end position="316"/>
    </location>
</feature>
<dbReference type="Pfam" id="PF06580">
    <property type="entry name" value="His_kinase"/>
    <property type="match status" value="1"/>
</dbReference>
<keyword evidence="4 9" id="KW-0808">Transferase</keyword>
<dbReference type="PROSITE" id="PS50885">
    <property type="entry name" value="HAMP"/>
    <property type="match status" value="1"/>
</dbReference>
<dbReference type="InterPro" id="IPR003594">
    <property type="entry name" value="HATPase_dom"/>
</dbReference>
<evidence type="ECO:0000256" key="1">
    <source>
        <dbReference type="ARBA" id="ARBA00004651"/>
    </source>
</evidence>
<accession>A0A839TJQ3</accession>
<dbReference type="Gene3D" id="6.10.340.10">
    <property type="match status" value="1"/>
</dbReference>
<name>A0A839TJQ3_9BACL</name>
<dbReference type="EMBL" id="JACHXJ010000001">
    <property type="protein sequence ID" value="MBB3127035.1"/>
    <property type="molecule type" value="Genomic_DNA"/>
</dbReference>
<dbReference type="SUPFAM" id="SSF158472">
    <property type="entry name" value="HAMP domain-like"/>
    <property type="match status" value="1"/>
</dbReference>
<dbReference type="Gene3D" id="3.30.565.10">
    <property type="entry name" value="Histidine kinase-like ATPase, C-terminal domain"/>
    <property type="match status" value="1"/>
</dbReference>
<dbReference type="EC" id="2.7.13.3" evidence="9"/>
<evidence type="ECO:0000256" key="2">
    <source>
        <dbReference type="ARBA" id="ARBA00022475"/>
    </source>
</evidence>
<evidence type="ECO:0000256" key="3">
    <source>
        <dbReference type="ARBA" id="ARBA00022553"/>
    </source>
</evidence>
<keyword evidence="5 9" id="KW-0418">Kinase</keyword>
<keyword evidence="7" id="KW-1133">Transmembrane helix</keyword>
<organism evidence="9 10">
    <name type="scientific">Paenibacillus rhizosphaerae</name>
    <dbReference type="NCBI Taxonomy" id="297318"/>
    <lineage>
        <taxon>Bacteria</taxon>
        <taxon>Bacillati</taxon>
        <taxon>Bacillota</taxon>
        <taxon>Bacilli</taxon>
        <taxon>Bacillales</taxon>
        <taxon>Paenibacillaceae</taxon>
        <taxon>Paenibacillus</taxon>
    </lineage>
</organism>
<protein>
    <submittedName>
        <fullName evidence="9">Two-component system sensor histidine kinase YesM</fullName>
        <ecNumber evidence="9">2.7.13.3</ecNumber>
    </submittedName>
</protein>
<dbReference type="CDD" id="cd06225">
    <property type="entry name" value="HAMP"/>
    <property type="match status" value="1"/>
</dbReference>
<dbReference type="InterPro" id="IPR036890">
    <property type="entry name" value="HATPase_C_sf"/>
</dbReference>
<dbReference type="Proteomes" id="UP000517523">
    <property type="component" value="Unassembled WGS sequence"/>
</dbReference>
<dbReference type="InterPro" id="IPR010559">
    <property type="entry name" value="Sig_transdc_His_kin_internal"/>
</dbReference>
<dbReference type="SUPFAM" id="SSF55874">
    <property type="entry name" value="ATPase domain of HSP90 chaperone/DNA topoisomerase II/histidine kinase"/>
    <property type="match status" value="1"/>
</dbReference>
<gene>
    <name evidence="9" type="ORF">FHS19_001689</name>
</gene>
<proteinExistence type="predicted"/>
<evidence type="ECO:0000256" key="6">
    <source>
        <dbReference type="ARBA" id="ARBA00023136"/>
    </source>
</evidence>
<evidence type="ECO:0000313" key="10">
    <source>
        <dbReference type="Proteomes" id="UP000517523"/>
    </source>
</evidence>
<dbReference type="GO" id="GO:0005886">
    <property type="term" value="C:plasma membrane"/>
    <property type="evidence" value="ECO:0007669"/>
    <property type="project" value="UniProtKB-SubCell"/>
</dbReference>
<dbReference type="Pfam" id="PF00672">
    <property type="entry name" value="HAMP"/>
    <property type="match status" value="1"/>
</dbReference>
<dbReference type="PANTHER" id="PTHR34220:SF7">
    <property type="entry name" value="SENSOR HISTIDINE KINASE YPDA"/>
    <property type="match status" value="1"/>
</dbReference>
<keyword evidence="2" id="KW-1003">Cell membrane</keyword>
<evidence type="ECO:0000256" key="4">
    <source>
        <dbReference type="ARBA" id="ARBA00022679"/>
    </source>
</evidence>
<dbReference type="PANTHER" id="PTHR34220">
    <property type="entry name" value="SENSOR HISTIDINE KINASE YPDA"/>
    <property type="match status" value="1"/>
</dbReference>
<feature type="transmembrane region" description="Helical" evidence="7">
    <location>
        <begin position="12"/>
        <end position="30"/>
    </location>
</feature>
<evidence type="ECO:0000256" key="5">
    <source>
        <dbReference type="ARBA" id="ARBA00022777"/>
    </source>
</evidence>
<dbReference type="SMART" id="SM00304">
    <property type="entry name" value="HAMP"/>
    <property type="match status" value="1"/>
</dbReference>
<feature type="domain" description="HAMP" evidence="8">
    <location>
        <begin position="317"/>
        <end position="369"/>
    </location>
</feature>
<sequence>MQTARINTFGKVVITVFLLLIPVVCLYSYSNLTSVSVVKTELEKASLSQLSQTVRQMDETINQLFLFTFTLSRDPSITDFADIHLNSGDIYDNLELQQKIAEKLTLQSAMSKWQNQLVVYSAISHQLITSSMPTIKVDKLFADHTLNATWRYRVSPAVLNSKASDPDADYFVRDNVEPFSALFQPDRSKLIIEVMFPAHNISNELDLYKRGGKGDPFLYSPGHQSIMNHTANVPLIKELTGQLEPDRLKDHGSFVVDLYGEGFLVNVVKSESLGWYMIDYLPLEQILAPITTSRNLFYLSMVLLLFTGILASFLIYRHVQRPILTLIRKVRRLAGGDYSTRISKRAGNEFDYLFDQFNDMAMKIQELVENVLQEKIRSRDAILKQLQSQINPHFLYNCLYFIVGMTKLGEKEAVIAMANNLGDYYKYSTRVDNPMATVAEEVELVDHYLSIQNLRMQRIDYEIDIPPRMMDIPIPRLLLQPIVENAIIHGFEEKQEAHYLWIVGEYSGEDYQITVEDDGPGMEPEALARLQNVLKQHAGDEIGTGLLNVHRRLHYNFGGTAGIEVVASNAGGLQVTMRWKCKNEAEKLQGDQD</sequence>
<evidence type="ECO:0000256" key="7">
    <source>
        <dbReference type="SAM" id="Phobius"/>
    </source>
</evidence>
<dbReference type="GO" id="GO:0000155">
    <property type="term" value="F:phosphorelay sensor kinase activity"/>
    <property type="evidence" value="ECO:0007669"/>
    <property type="project" value="InterPro"/>
</dbReference>
<comment type="subcellular location">
    <subcellularLocation>
        <location evidence="1">Cell membrane</location>
        <topology evidence="1">Multi-pass membrane protein</topology>
    </subcellularLocation>
</comment>
<dbReference type="InterPro" id="IPR003660">
    <property type="entry name" value="HAMP_dom"/>
</dbReference>
<dbReference type="Pfam" id="PF02518">
    <property type="entry name" value="HATPase_c"/>
    <property type="match status" value="1"/>
</dbReference>
<dbReference type="InterPro" id="IPR050640">
    <property type="entry name" value="Bact_2-comp_sensor_kinase"/>
</dbReference>
<evidence type="ECO:0000259" key="8">
    <source>
        <dbReference type="PROSITE" id="PS50885"/>
    </source>
</evidence>